<gene>
    <name evidence="5" type="ORF">JQC93_10295</name>
</gene>
<dbReference type="Gene3D" id="1.10.287.130">
    <property type="match status" value="1"/>
</dbReference>
<dbReference type="Proteomes" id="UP000809621">
    <property type="component" value="Unassembled WGS sequence"/>
</dbReference>
<dbReference type="SMART" id="SM00387">
    <property type="entry name" value="HATPase_c"/>
    <property type="match status" value="1"/>
</dbReference>
<feature type="domain" description="Histidine kinase" evidence="4">
    <location>
        <begin position="277"/>
        <end position="440"/>
    </location>
</feature>
<feature type="domain" description="Cyclic nucleotide-binding" evidence="3">
    <location>
        <begin position="1"/>
        <end position="102"/>
    </location>
</feature>
<evidence type="ECO:0000256" key="2">
    <source>
        <dbReference type="ARBA" id="ARBA00012438"/>
    </source>
</evidence>
<reference evidence="5 6" key="1">
    <citation type="submission" date="2021-02" db="EMBL/GenBank/DDBJ databases">
        <authorList>
            <person name="Park J.-S."/>
        </authorList>
    </citation>
    <scope>NUCLEOTIDE SEQUENCE [LARGE SCALE GENOMIC DNA]</scope>
    <source>
        <strain evidence="5 6">188UL20-2</strain>
    </source>
</reference>
<dbReference type="InterPro" id="IPR018490">
    <property type="entry name" value="cNMP-bd_dom_sf"/>
</dbReference>
<evidence type="ECO:0000256" key="1">
    <source>
        <dbReference type="ARBA" id="ARBA00000085"/>
    </source>
</evidence>
<proteinExistence type="predicted"/>
<dbReference type="InterPro" id="IPR005467">
    <property type="entry name" value="His_kinase_dom"/>
</dbReference>
<evidence type="ECO:0000313" key="5">
    <source>
        <dbReference type="EMBL" id="MBM7036789.1"/>
    </source>
</evidence>
<dbReference type="InterPro" id="IPR004358">
    <property type="entry name" value="Sig_transdc_His_kin-like_C"/>
</dbReference>
<accession>A0ABS2HIC3</accession>
<name>A0ABS2HIC3_9VIBR</name>
<dbReference type="PANTHER" id="PTHR43065:SF48">
    <property type="entry name" value="HISTIDINE KINASE"/>
    <property type="match status" value="1"/>
</dbReference>
<dbReference type="SUPFAM" id="SSF51206">
    <property type="entry name" value="cAMP-binding domain-like"/>
    <property type="match status" value="1"/>
</dbReference>
<dbReference type="InterPro" id="IPR003594">
    <property type="entry name" value="HATPase_dom"/>
</dbReference>
<dbReference type="EMBL" id="JAFEUM010000003">
    <property type="protein sequence ID" value="MBM7036789.1"/>
    <property type="molecule type" value="Genomic_DNA"/>
</dbReference>
<organism evidence="5 6">
    <name type="scientific">Vibrio ulleungensis</name>
    <dbReference type="NCBI Taxonomy" id="2807619"/>
    <lineage>
        <taxon>Bacteria</taxon>
        <taxon>Pseudomonadati</taxon>
        <taxon>Pseudomonadota</taxon>
        <taxon>Gammaproteobacteria</taxon>
        <taxon>Vibrionales</taxon>
        <taxon>Vibrionaceae</taxon>
        <taxon>Vibrio</taxon>
    </lineage>
</organism>
<dbReference type="Pfam" id="PF02518">
    <property type="entry name" value="HATPase_c"/>
    <property type="match status" value="1"/>
</dbReference>
<keyword evidence="6" id="KW-1185">Reference proteome</keyword>
<evidence type="ECO:0000259" key="4">
    <source>
        <dbReference type="PROSITE" id="PS50109"/>
    </source>
</evidence>
<dbReference type="CDD" id="cd00038">
    <property type="entry name" value="CAP_ED"/>
    <property type="match status" value="1"/>
</dbReference>
<dbReference type="InterPro" id="IPR036890">
    <property type="entry name" value="HATPase_C_sf"/>
</dbReference>
<evidence type="ECO:0000313" key="6">
    <source>
        <dbReference type="Proteomes" id="UP000809621"/>
    </source>
</evidence>
<comment type="caution">
    <text evidence="5">The sequence shown here is derived from an EMBL/GenBank/DDBJ whole genome shotgun (WGS) entry which is preliminary data.</text>
</comment>
<dbReference type="InterPro" id="IPR014710">
    <property type="entry name" value="RmlC-like_jellyroll"/>
</dbReference>
<dbReference type="Gene3D" id="3.30.565.10">
    <property type="entry name" value="Histidine kinase-like ATPase, C-terminal domain"/>
    <property type="match status" value="1"/>
</dbReference>
<dbReference type="Gene3D" id="2.60.120.10">
    <property type="entry name" value="Jelly Rolls"/>
    <property type="match status" value="1"/>
</dbReference>
<sequence length="440" mass="48579">MDNALRRLVDAYFSSPNRVIKFAAGEVVIEQNKYNERLYYVREGELEALYTEQEFEQPVSVFVAGAGSFIGVHSFFSRTLIPSSTVVAKTDVELAWIDNRTLAVDADEFGSLYEQFMPLMVSELSRRQQRATLGAIEKEEAIQKLNSAEQMTTLGQLAAGIAHELNNAVGVLNSKSDRMYSVLLQLVEETNPQASAFIDQGLMFGQSLSSSEVRKRAKKLEGALGVSSQQAKQLAKAMPDDASQQMWIEQPETAVRFWEIGRDLHDMKLAAKHAVSIVKSVKQLGRVDINTEESININDSINKALSLLQSELRRVSVHISPADLPMFKGSSTELVQVWANIVKNACDAMEGVDEPSLTISTRVSNNKILVTMSNNGPEIDEATRRKIFQPNFTTKKGGLSFGLGLGLSIVKRIISGYDGTIVVKSDANQTVFRIKLPLGE</sequence>
<comment type="catalytic activity">
    <reaction evidence="1">
        <text>ATP + protein L-histidine = ADP + protein N-phospho-L-histidine.</text>
        <dbReference type="EC" id="2.7.13.3"/>
    </reaction>
</comment>
<dbReference type="EC" id="2.7.13.3" evidence="2"/>
<dbReference type="SMART" id="SM00100">
    <property type="entry name" value="cNMP"/>
    <property type="match status" value="1"/>
</dbReference>
<dbReference type="InterPro" id="IPR000595">
    <property type="entry name" value="cNMP-bd_dom"/>
</dbReference>
<dbReference type="SUPFAM" id="SSF55874">
    <property type="entry name" value="ATPase domain of HSP90 chaperone/DNA topoisomerase II/histidine kinase"/>
    <property type="match status" value="1"/>
</dbReference>
<evidence type="ECO:0000259" key="3">
    <source>
        <dbReference type="PROSITE" id="PS50042"/>
    </source>
</evidence>
<protein>
    <recommendedName>
        <fullName evidence="2">histidine kinase</fullName>
        <ecNumber evidence="2">2.7.13.3</ecNumber>
    </recommendedName>
</protein>
<dbReference type="PROSITE" id="PS50042">
    <property type="entry name" value="CNMP_BINDING_3"/>
    <property type="match status" value="1"/>
</dbReference>
<dbReference type="PRINTS" id="PR00344">
    <property type="entry name" value="BCTRLSENSOR"/>
</dbReference>
<dbReference type="RefSeq" id="WP_205158342.1">
    <property type="nucleotide sequence ID" value="NZ_JAFEUM010000003.1"/>
</dbReference>
<dbReference type="PROSITE" id="PS50109">
    <property type="entry name" value="HIS_KIN"/>
    <property type="match status" value="1"/>
</dbReference>
<dbReference type="PANTHER" id="PTHR43065">
    <property type="entry name" value="SENSOR HISTIDINE KINASE"/>
    <property type="match status" value="1"/>
</dbReference>
<dbReference type="Pfam" id="PF00027">
    <property type="entry name" value="cNMP_binding"/>
    <property type="match status" value="1"/>
</dbReference>